<dbReference type="AlphaFoldDB" id="A0A0F9J1C7"/>
<dbReference type="EMBL" id="LAZR01011097">
    <property type="protein sequence ID" value="KKM63439.1"/>
    <property type="molecule type" value="Genomic_DNA"/>
</dbReference>
<evidence type="ECO:0000313" key="1">
    <source>
        <dbReference type="EMBL" id="KKM63439.1"/>
    </source>
</evidence>
<sequence length="54" mass="6155">MSRITVGRTKRGIQVWCVRHDKNIVDVDLPSDNTLMTMPLRCEICTGPQCEHVT</sequence>
<organism evidence="1">
    <name type="scientific">marine sediment metagenome</name>
    <dbReference type="NCBI Taxonomy" id="412755"/>
    <lineage>
        <taxon>unclassified sequences</taxon>
        <taxon>metagenomes</taxon>
        <taxon>ecological metagenomes</taxon>
    </lineage>
</organism>
<protein>
    <submittedName>
        <fullName evidence="1">Uncharacterized protein</fullName>
    </submittedName>
</protein>
<reference evidence="1" key="1">
    <citation type="journal article" date="2015" name="Nature">
        <title>Complex archaea that bridge the gap between prokaryotes and eukaryotes.</title>
        <authorList>
            <person name="Spang A."/>
            <person name="Saw J.H."/>
            <person name="Jorgensen S.L."/>
            <person name="Zaremba-Niedzwiedzka K."/>
            <person name="Martijn J."/>
            <person name="Lind A.E."/>
            <person name="van Eijk R."/>
            <person name="Schleper C."/>
            <person name="Guy L."/>
            <person name="Ettema T.J."/>
        </authorList>
    </citation>
    <scope>NUCLEOTIDE SEQUENCE</scope>
</reference>
<accession>A0A0F9J1C7</accession>
<comment type="caution">
    <text evidence="1">The sequence shown here is derived from an EMBL/GenBank/DDBJ whole genome shotgun (WGS) entry which is preliminary data.</text>
</comment>
<name>A0A0F9J1C7_9ZZZZ</name>
<gene>
    <name evidence="1" type="ORF">LCGC14_1511500</name>
</gene>
<proteinExistence type="predicted"/>